<reference evidence="2 3" key="1">
    <citation type="journal article" date="2015" name="BMC Genomics">
        <title>Gene expression during zombie ant biting behavior reflects the complexity underlying fungal parasitic behavioral manipulation.</title>
        <authorList>
            <person name="de Bekker C."/>
            <person name="Ohm R.A."/>
            <person name="Loreto R.G."/>
            <person name="Sebastian A."/>
            <person name="Albert I."/>
            <person name="Merrow M."/>
            <person name="Brachmann A."/>
            <person name="Hughes D.P."/>
        </authorList>
    </citation>
    <scope>NUCLEOTIDE SEQUENCE [LARGE SCALE GENOMIC DNA]</scope>
    <source>
        <strain evidence="2 3">SC16a</strain>
    </source>
</reference>
<evidence type="ECO:0000256" key="1">
    <source>
        <dbReference type="SAM" id="MobiDB-lite"/>
    </source>
</evidence>
<dbReference type="AlphaFoldDB" id="A0A2A9PHJ5"/>
<protein>
    <submittedName>
        <fullName evidence="2">Uncharacterized protein</fullName>
    </submittedName>
</protein>
<evidence type="ECO:0000313" key="3">
    <source>
        <dbReference type="Proteomes" id="UP000037136"/>
    </source>
</evidence>
<sequence length="332" mass="37162">MAPHAALLNPATSEEGSDDGSVPSPNRARLNMALVRAPARDPDRGMTAAERAQLVHVEQWLSSADLPRDKSYFKDTIAAPDGLNILEVRECYRILDHFFMAHGVKVRPGPDSLESFLSAIFAAWNSNMQASVHPLADPPHLGPLSRRSGAHVVVWKNHYCPSRRAPSPSPFQKDKGSHRGSQGYNRVTPMEKKLYVWAKLEPRKKIDVVLADVDGHSHSENLGTLIWEPRHVVDFELKDIMIKLLAKVDEHFQKYNRERAVQYARDFILSTVCSAGSLMAQRRADEGKYTFASPMAYVCAQYPMLWAAASDHLQPPQFTFQGRQLISGDGRV</sequence>
<proteinExistence type="predicted"/>
<dbReference type="OrthoDB" id="5152611at2759"/>
<dbReference type="EMBL" id="LAZP02000134">
    <property type="protein sequence ID" value="PFH60357.1"/>
    <property type="molecule type" value="Genomic_DNA"/>
</dbReference>
<feature type="region of interest" description="Disordered" evidence="1">
    <location>
        <begin position="1"/>
        <end position="26"/>
    </location>
</feature>
<gene>
    <name evidence="2" type="ORF">XA68_11099</name>
</gene>
<name>A0A2A9PHJ5_OPHUN</name>
<organism evidence="2 3">
    <name type="scientific">Ophiocordyceps unilateralis</name>
    <name type="common">Zombie-ant fungus</name>
    <name type="synonym">Torrubia unilateralis</name>
    <dbReference type="NCBI Taxonomy" id="268505"/>
    <lineage>
        <taxon>Eukaryota</taxon>
        <taxon>Fungi</taxon>
        <taxon>Dikarya</taxon>
        <taxon>Ascomycota</taxon>
        <taxon>Pezizomycotina</taxon>
        <taxon>Sordariomycetes</taxon>
        <taxon>Hypocreomycetidae</taxon>
        <taxon>Hypocreales</taxon>
        <taxon>Ophiocordycipitaceae</taxon>
        <taxon>Ophiocordyceps</taxon>
    </lineage>
</organism>
<evidence type="ECO:0000313" key="2">
    <source>
        <dbReference type="EMBL" id="PFH60357.1"/>
    </source>
</evidence>
<comment type="caution">
    <text evidence="2">The sequence shown here is derived from an EMBL/GenBank/DDBJ whole genome shotgun (WGS) entry which is preliminary data.</text>
</comment>
<dbReference type="Proteomes" id="UP000037136">
    <property type="component" value="Unassembled WGS sequence"/>
</dbReference>
<accession>A0A2A9PHJ5</accession>
<feature type="region of interest" description="Disordered" evidence="1">
    <location>
        <begin position="164"/>
        <end position="184"/>
    </location>
</feature>
<reference evidence="2 3" key="2">
    <citation type="journal article" date="2017" name="Sci. Rep.">
        <title>Ant-infecting Ophiocordyceps genomes reveal a high diversity of potential behavioral manipulation genes and a possible major role for enterotoxins.</title>
        <authorList>
            <person name="de Bekker C."/>
            <person name="Ohm R.A."/>
            <person name="Evans H.C."/>
            <person name="Brachmann A."/>
            <person name="Hughes D.P."/>
        </authorList>
    </citation>
    <scope>NUCLEOTIDE SEQUENCE [LARGE SCALE GENOMIC DNA]</scope>
    <source>
        <strain evidence="2 3">SC16a</strain>
    </source>
</reference>
<keyword evidence="3" id="KW-1185">Reference proteome</keyword>